<name>A0A193BTM3_AMYOR</name>
<reference evidence="3 4" key="1">
    <citation type="journal article" date="2015" name="Genome Announc.">
        <title>Draft Genome Sequence of Norvancomycin-Producing Strain Amycolatopsis orientalis CPCC200066.</title>
        <authorList>
            <person name="Lei X."/>
            <person name="Yuan F."/>
            <person name="Shi Y."/>
            <person name="Li X."/>
            <person name="Wang L."/>
            <person name="Hong B."/>
        </authorList>
    </citation>
    <scope>NUCLEOTIDE SEQUENCE [LARGE SCALE GENOMIC DNA]</scope>
    <source>
        <strain evidence="3 4">B-37</strain>
    </source>
</reference>
<accession>A0A193BTM3</accession>
<dbReference type="Proteomes" id="UP000093695">
    <property type="component" value="Chromosome"/>
</dbReference>
<sequence length="1345" mass="138352">MALWRTAGPTVQAAAARVLAGTDSEIHAFLTTELPRAMKLDERISVNRMLAAGGTTTKAAAQLALDSTSAEALTTFLKTGWQAPSAVDLRIRVNQMFAAGGPEVRKAAQAALDADTTEALQKFVEEGWKRPHENDLRIRVNQFLAGGGTEVKKIAQRSLDAGTVDAYNQFLDHDRAIAESRDEEAATIEQLANAAKDAGELATRETQAAKDASARAVKEAELAKAAAQAAAVASANAQGNAELAASAATQAAEAANNAAIAAKEAIRAANTTSSAARVAAGAASRAAAAALKAGDAASKAYSAAASAITGAVDAEDASRAAQTARGAAVGAEKAAEAAGHAGIAANNAKAAADSASAAGSSAADAARAAVDAGNNAAKAGANAAKARKAAADAQAAAARADRAARASSAFAAAAAAAAFTARDAANRAASDARSAADAAEDAAAHAGNATDAAQQATNHANAATQAAQASVAAANRATDVYKAARTADAERLAVETDQNVTTALSVSTAIDRLNVINRWNATQVELRSAETNRLIAEATAENADPVVAVPKARKVAMALASTGGGSWTKTAASDALAGNDAIVMEFVRVGIAVAAGQDDRTTLRNLILTGTEGFKTAAEAALAGSDSAVQAFLRSQDYPGRESDDRIAVNRVLATAQQNGSATLQAAAQKALDTGTAQALRGFLKTGQFSASSSDERIKANQILASPGSGPELKAAAQVALDGSAGMLQQFLAVGQYAAAQRDQDSATHNAAMAGHLARAAQFATTATQSANEAQATAATARGAAAEAVGYEKQAKADAAQASVYAQNAAKSARDAEASATQAAQSAATARNAANSAKESAQDASRSAAWATASERQAASFAAEAFRFAYVAFNAALDAGKSARDAATAASDAVDSAIKKVNEARGKAAFEQGMNCQQYKAMSQKLYDDCINLITASDFDKRTLMLANGAECERLYKKGTEKHQGCLLNVLSPSFAADQALAILQPVLDESAKFLFMVASIEAAGLCALMEPCGLLALSIVPEGTAFTSWLTAAGAGALAASRVGAMLERSGVETHATQARLAEALAGLLKLCKTNSFTGDTPILLSDMSRKPIKDIRVGDRVLATDPASGRSAGKPVTQLINGQGSKHLVEIRLADSADGSVLRTTDEHPFWNEDTRSWVSAKDLRPGSHLRNSSGTSERVASVRSYDESIQVFNFTVADLHTYYVATGATSVLVHNTGCTDIALGRDLTVDGISSLELFAWELGAASYKHWDRGTPWYQHILNAIEDGVTRIHFNLDGIPDPIKFANGGINRNPRTDFGHLTAWELNEIRNAAHSWNRVIFYCKGKVVVNPFNTGGQPVKPCS</sequence>
<dbReference type="InterPro" id="IPR006141">
    <property type="entry name" value="Intein_N"/>
</dbReference>
<gene>
    <name evidence="3" type="ORF">SD37_07540</name>
</gene>
<keyword evidence="4" id="KW-1185">Reference proteome</keyword>
<dbReference type="Pfam" id="PF07591">
    <property type="entry name" value="PT-HINT"/>
    <property type="match status" value="1"/>
</dbReference>
<dbReference type="InterPro" id="IPR005506">
    <property type="entry name" value="DUF312_ALF"/>
</dbReference>
<evidence type="ECO:0000313" key="3">
    <source>
        <dbReference type="EMBL" id="ANN15524.1"/>
    </source>
</evidence>
<evidence type="ECO:0000256" key="1">
    <source>
        <dbReference type="SAM" id="MobiDB-lite"/>
    </source>
</evidence>
<feature type="domain" description="Hint" evidence="2">
    <location>
        <begin position="1075"/>
        <end position="1186"/>
    </location>
</feature>
<dbReference type="KEGG" id="aori:SD37_07540"/>
<dbReference type="STRING" id="31958.SD37_07540"/>
<dbReference type="PANTHER" id="PTHR23242:SF9">
    <property type="entry name" value="TRANSCRIPTION FACTOR HOXA13"/>
    <property type="match status" value="1"/>
</dbReference>
<dbReference type="PANTHER" id="PTHR23242">
    <property type="entry name" value="TRANSCRIPTION FACTOR HOXA13"/>
    <property type="match status" value="1"/>
</dbReference>
<evidence type="ECO:0000313" key="4">
    <source>
        <dbReference type="Proteomes" id="UP000093695"/>
    </source>
</evidence>
<feature type="compositionally biased region" description="Low complexity" evidence="1">
    <location>
        <begin position="444"/>
        <end position="461"/>
    </location>
</feature>
<dbReference type="GO" id="GO:0016539">
    <property type="term" value="P:intein-mediated protein splicing"/>
    <property type="evidence" value="ECO:0007669"/>
    <property type="project" value="InterPro"/>
</dbReference>
<dbReference type="InterPro" id="IPR036844">
    <property type="entry name" value="Hint_dom_sf"/>
</dbReference>
<dbReference type="Gene3D" id="2.170.16.10">
    <property type="entry name" value="Hedgehog/Intein (Hint) domain"/>
    <property type="match status" value="1"/>
</dbReference>
<dbReference type="InterPro" id="IPR003587">
    <property type="entry name" value="Hint_dom_N"/>
</dbReference>
<protein>
    <recommendedName>
        <fullName evidence="2">Hint domain-containing protein</fullName>
    </recommendedName>
</protein>
<dbReference type="SMART" id="SM00306">
    <property type="entry name" value="HintN"/>
    <property type="match status" value="1"/>
</dbReference>
<proteinExistence type="predicted"/>
<evidence type="ECO:0000259" key="2">
    <source>
        <dbReference type="SMART" id="SM00306"/>
    </source>
</evidence>
<organism evidence="3 4">
    <name type="scientific">Amycolatopsis orientalis</name>
    <name type="common">Nocardia orientalis</name>
    <dbReference type="NCBI Taxonomy" id="31958"/>
    <lineage>
        <taxon>Bacteria</taxon>
        <taxon>Bacillati</taxon>
        <taxon>Actinomycetota</taxon>
        <taxon>Actinomycetes</taxon>
        <taxon>Pseudonocardiales</taxon>
        <taxon>Pseudonocardiaceae</taxon>
        <taxon>Amycolatopsis</taxon>
    </lineage>
</organism>
<dbReference type="Pfam" id="PF03752">
    <property type="entry name" value="ALF"/>
    <property type="match status" value="7"/>
</dbReference>
<dbReference type="CDD" id="cd00081">
    <property type="entry name" value="Hint"/>
    <property type="match status" value="1"/>
</dbReference>
<dbReference type="PROSITE" id="PS50817">
    <property type="entry name" value="INTEIN_N_TER"/>
    <property type="match status" value="1"/>
</dbReference>
<dbReference type="EMBL" id="CP016174">
    <property type="protein sequence ID" value="ANN15524.1"/>
    <property type="molecule type" value="Genomic_DNA"/>
</dbReference>
<feature type="region of interest" description="Disordered" evidence="1">
    <location>
        <begin position="439"/>
        <end position="461"/>
    </location>
</feature>
<dbReference type="SUPFAM" id="SSF51294">
    <property type="entry name" value="Hedgehog/intein (Hint) domain"/>
    <property type="match status" value="1"/>
</dbReference>